<feature type="region of interest" description="Disordered" evidence="1">
    <location>
        <begin position="216"/>
        <end position="255"/>
    </location>
</feature>
<proteinExistence type="predicted"/>
<dbReference type="AlphaFoldDB" id="A0AA87NSB6"/>
<dbReference type="SMART" id="SM00287">
    <property type="entry name" value="SH3b"/>
    <property type="match status" value="1"/>
</dbReference>
<keyword evidence="2" id="KW-0812">Transmembrane</keyword>
<name>A0AA87NSB6_TREMD</name>
<keyword evidence="2" id="KW-1133">Transmembrane helix</keyword>
<feature type="domain" description="SH3b" evidence="3">
    <location>
        <begin position="507"/>
        <end position="571"/>
    </location>
</feature>
<feature type="transmembrane region" description="Helical" evidence="2">
    <location>
        <begin position="455"/>
        <end position="475"/>
    </location>
</feature>
<reference evidence="4 5" key="1">
    <citation type="submission" date="2013-04" db="EMBL/GenBank/DDBJ databases">
        <title>The Genome Sequence of Treponema medium ATCC 700293.</title>
        <authorList>
            <consortium name="The Broad Institute Genomics Platform"/>
            <person name="Earl A."/>
            <person name="Ward D."/>
            <person name="Feldgarden M."/>
            <person name="Gevers D."/>
            <person name="Leonetti C."/>
            <person name="Blanton J.M."/>
            <person name="Dewhirst F.E."/>
            <person name="Izard J."/>
            <person name="Walker B."/>
            <person name="Young S."/>
            <person name="Zeng Q."/>
            <person name="Gargeya S."/>
            <person name="Fitzgerald M."/>
            <person name="Haas B."/>
            <person name="Abouelleil A."/>
            <person name="Allen A.W."/>
            <person name="Alvarado L."/>
            <person name="Arachchi H.M."/>
            <person name="Berlin A.M."/>
            <person name="Chapman S.B."/>
            <person name="Gainer-Dewar J."/>
            <person name="Goldberg J."/>
            <person name="Griggs A."/>
            <person name="Gujja S."/>
            <person name="Hansen M."/>
            <person name="Howarth C."/>
            <person name="Imamovic A."/>
            <person name="Ireland A."/>
            <person name="Larimer J."/>
            <person name="McCowan C."/>
            <person name="Murphy C."/>
            <person name="Pearson M."/>
            <person name="Poon T.W."/>
            <person name="Priest M."/>
            <person name="Roberts A."/>
            <person name="Saif S."/>
            <person name="Shea T."/>
            <person name="Sisk P."/>
            <person name="Sykes S."/>
            <person name="Wortman J."/>
            <person name="Nusbaum C."/>
            <person name="Birren B."/>
        </authorList>
    </citation>
    <scope>NUCLEOTIDE SEQUENCE [LARGE SCALE GENOMIC DNA]</scope>
    <source>
        <strain evidence="4 5">ATCC 700293</strain>
    </source>
</reference>
<dbReference type="EMBL" id="ATFE01000006">
    <property type="protein sequence ID" value="EPF29181.1"/>
    <property type="molecule type" value="Genomic_DNA"/>
</dbReference>
<feature type="transmembrane region" description="Helical" evidence="2">
    <location>
        <begin position="482"/>
        <end position="505"/>
    </location>
</feature>
<comment type="caution">
    <text evidence="4">The sequence shown here is derived from an EMBL/GenBank/DDBJ whole genome shotgun (WGS) entry which is preliminary data.</text>
</comment>
<evidence type="ECO:0000259" key="3">
    <source>
        <dbReference type="SMART" id="SM00287"/>
    </source>
</evidence>
<dbReference type="Gene3D" id="2.30.30.40">
    <property type="entry name" value="SH3 Domains"/>
    <property type="match status" value="1"/>
</dbReference>
<dbReference type="RefSeq" id="WP_016522925.1">
    <property type="nucleotide sequence ID" value="NZ_KE332517.1"/>
</dbReference>
<feature type="compositionally biased region" description="Basic and acidic residues" evidence="1">
    <location>
        <begin position="243"/>
        <end position="255"/>
    </location>
</feature>
<sequence>MEKNTARIGTGDKRLLGLLVCRLVAKTATIFFFFCAVAILYGQQNDYAEHFIELKIDGTELSIDREFEIEVIIKREAPYLQKNNDNTPRFILEQSADTAELIQSSAIPERDGLHLRYRYRFNKTGRFRFEPELQWKRQTVKLTPLDITVHRPRLSEHTPFVWMLYSVSGLPVADGAALEQGTEYILCLTAAFYSAGHTEHYRHALQTASAQIEAARLEAPRSEAGRSGVSGSAGLGSESTQAQDDRSGAAVRDMHSEPPLPAEIVRIECAPSESAALKPLTLAELPFGAAVLINLSALPNAAGLTDASVSSAVLPTASVPCEDSDDERYVLATFSLIPLRIGIQSLPQAQIFFTAGGKAFSTSAAYRIDRQKITEAAGKSGADGFTAAAFQAGTPETQYSGSTMTEQEKSAAAKQIAEYRKQEAAALFSPAIRRERRKLEAALEIAHPLPLYPRLLGILTAVISGMLLIGAAVCGFRNKKRVMLLCIIIALCSGTLTAVLFRLILQPQGVCIEDAGEIAVRRIPENTGTIVHRLSAGESVIIIRKAPQWYYIKTVGGVTGWIAPQSVTQYN</sequence>
<evidence type="ECO:0000256" key="1">
    <source>
        <dbReference type="SAM" id="MobiDB-lite"/>
    </source>
</evidence>
<feature type="transmembrane region" description="Helical" evidence="2">
    <location>
        <begin position="23"/>
        <end position="42"/>
    </location>
</feature>
<evidence type="ECO:0000313" key="4">
    <source>
        <dbReference type="EMBL" id="EPF29181.1"/>
    </source>
</evidence>
<dbReference type="InterPro" id="IPR003646">
    <property type="entry name" value="SH3-like_bac-type"/>
</dbReference>
<dbReference type="Proteomes" id="UP000014634">
    <property type="component" value="Unassembled WGS sequence"/>
</dbReference>
<evidence type="ECO:0000256" key="2">
    <source>
        <dbReference type="SAM" id="Phobius"/>
    </source>
</evidence>
<keyword evidence="2" id="KW-0472">Membrane</keyword>
<evidence type="ECO:0000313" key="5">
    <source>
        <dbReference type="Proteomes" id="UP000014634"/>
    </source>
</evidence>
<dbReference type="Pfam" id="PF08239">
    <property type="entry name" value="SH3_3"/>
    <property type="match status" value="1"/>
</dbReference>
<organism evidence="4 5">
    <name type="scientific">Treponema medium ATCC 700293</name>
    <dbReference type="NCBI Taxonomy" id="1125700"/>
    <lineage>
        <taxon>Bacteria</taxon>
        <taxon>Pseudomonadati</taxon>
        <taxon>Spirochaetota</taxon>
        <taxon>Spirochaetia</taxon>
        <taxon>Spirochaetales</taxon>
        <taxon>Treponemataceae</taxon>
        <taxon>Treponema</taxon>
    </lineage>
</organism>
<gene>
    <name evidence="4" type="ORF">HMPREF9195_00963</name>
</gene>
<protein>
    <recommendedName>
        <fullName evidence="3">SH3b domain-containing protein</fullName>
    </recommendedName>
</protein>
<accession>A0AA87NSB6</accession>